<keyword evidence="1" id="KW-1133">Transmembrane helix</keyword>
<proteinExistence type="predicted"/>
<feature type="transmembrane region" description="Helical" evidence="1">
    <location>
        <begin position="50"/>
        <end position="67"/>
    </location>
</feature>
<gene>
    <name evidence="2" type="ORF">SDJN03_03674</name>
</gene>
<evidence type="ECO:0000313" key="3">
    <source>
        <dbReference type="Proteomes" id="UP000685013"/>
    </source>
</evidence>
<keyword evidence="3" id="KW-1185">Reference proteome</keyword>
<accession>A0AAV6P1L0</accession>
<keyword evidence="1" id="KW-0472">Membrane</keyword>
<dbReference type="EMBL" id="JAGKQH010000002">
    <property type="protein sequence ID" value="KAG6606357.1"/>
    <property type="molecule type" value="Genomic_DNA"/>
</dbReference>
<comment type="caution">
    <text evidence="2">The sequence shown here is derived from an EMBL/GenBank/DDBJ whole genome shotgun (WGS) entry which is preliminary data.</text>
</comment>
<evidence type="ECO:0000256" key="1">
    <source>
        <dbReference type="SAM" id="Phobius"/>
    </source>
</evidence>
<feature type="non-terminal residue" evidence="2">
    <location>
        <position position="1"/>
    </location>
</feature>
<name>A0AAV6P1L0_9ROSI</name>
<reference evidence="2 3" key="1">
    <citation type="journal article" date="2021" name="Hortic Res">
        <title>The domestication of Cucurbita argyrosperma as revealed by the genome of its wild relative.</title>
        <authorList>
            <person name="Barrera-Redondo J."/>
            <person name="Sanchez-de la Vega G."/>
            <person name="Aguirre-Liguori J.A."/>
            <person name="Castellanos-Morales G."/>
            <person name="Gutierrez-Guerrero Y.T."/>
            <person name="Aguirre-Dugua X."/>
            <person name="Aguirre-Planter E."/>
            <person name="Tenaillon M.I."/>
            <person name="Lira-Saade R."/>
            <person name="Eguiarte L.E."/>
        </authorList>
    </citation>
    <scope>NUCLEOTIDE SEQUENCE [LARGE SCALE GENOMIC DNA]</scope>
    <source>
        <strain evidence="2">JBR-2021</strain>
    </source>
</reference>
<dbReference type="AlphaFoldDB" id="A0AAV6P1L0"/>
<protein>
    <recommendedName>
        <fullName evidence="4">Transmembrane protein</fullName>
    </recommendedName>
</protein>
<dbReference type="Proteomes" id="UP000685013">
    <property type="component" value="Chromosome 2"/>
</dbReference>
<keyword evidence="1" id="KW-0812">Transmembrane</keyword>
<sequence length="90" mass="10277">MTTKRNHHGRHLIRLSSAVPVTYLNHPPVTQELHPPISQRRIICGFSDSIPSLFLRGVPLFFFFFFFPSSTFQTLSIRLLDVGLGVSCDY</sequence>
<evidence type="ECO:0000313" key="2">
    <source>
        <dbReference type="EMBL" id="KAG6606357.1"/>
    </source>
</evidence>
<organism evidence="2 3">
    <name type="scientific">Cucurbita argyrosperma subsp. sororia</name>
    <dbReference type="NCBI Taxonomy" id="37648"/>
    <lineage>
        <taxon>Eukaryota</taxon>
        <taxon>Viridiplantae</taxon>
        <taxon>Streptophyta</taxon>
        <taxon>Embryophyta</taxon>
        <taxon>Tracheophyta</taxon>
        <taxon>Spermatophyta</taxon>
        <taxon>Magnoliopsida</taxon>
        <taxon>eudicotyledons</taxon>
        <taxon>Gunneridae</taxon>
        <taxon>Pentapetalae</taxon>
        <taxon>rosids</taxon>
        <taxon>fabids</taxon>
        <taxon>Cucurbitales</taxon>
        <taxon>Cucurbitaceae</taxon>
        <taxon>Cucurbiteae</taxon>
        <taxon>Cucurbita</taxon>
    </lineage>
</organism>
<evidence type="ECO:0008006" key="4">
    <source>
        <dbReference type="Google" id="ProtNLM"/>
    </source>
</evidence>